<accession>A0A6M3L8S0</accession>
<dbReference type="AlphaFoldDB" id="A0A6M3L8S0"/>
<dbReference type="EMBL" id="MT142872">
    <property type="protein sequence ID" value="QJA89834.1"/>
    <property type="molecule type" value="Genomic_DNA"/>
</dbReference>
<organism evidence="1">
    <name type="scientific">viral metagenome</name>
    <dbReference type="NCBI Taxonomy" id="1070528"/>
    <lineage>
        <taxon>unclassified sequences</taxon>
        <taxon>metagenomes</taxon>
        <taxon>organismal metagenomes</taxon>
    </lineage>
</organism>
<reference evidence="1" key="1">
    <citation type="submission" date="2020-03" db="EMBL/GenBank/DDBJ databases">
        <title>The deep terrestrial virosphere.</title>
        <authorList>
            <person name="Holmfeldt K."/>
            <person name="Nilsson E."/>
            <person name="Simone D."/>
            <person name="Lopez-Fernandez M."/>
            <person name="Wu X."/>
            <person name="de Brujin I."/>
            <person name="Lundin D."/>
            <person name="Andersson A."/>
            <person name="Bertilsson S."/>
            <person name="Dopson M."/>
        </authorList>
    </citation>
    <scope>NUCLEOTIDE SEQUENCE</scope>
    <source>
        <strain evidence="1">MM415B02491</strain>
    </source>
</reference>
<gene>
    <name evidence="1" type="ORF">MM415B02491_0002</name>
</gene>
<sequence>MGTYTQEILGVGKGMNLPSDLLYQVFRPLSNAYQKRELERLNKCSDEWERATDLYACEFCPDWESCWEEWGIICDPENTLAQKRMEENGRT</sequence>
<proteinExistence type="predicted"/>
<name>A0A6M3L8S0_9ZZZZ</name>
<evidence type="ECO:0000313" key="1">
    <source>
        <dbReference type="EMBL" id="QJA89834.1"/>
    </source>
</evidence>
<protein>
    <submittedName>
        <fullName evidence="1">Uncharacterized protein</fullName>
    </submittedName>
</protein>